<dbReference type="SMART" id="SM00065">
    <property type="entry name" value="GAF"/>
    <property type="match status" value="1"/>
</dbReference>
<dbReference type="InterPro" id="IPR029016">
    <property type="entry name" value="GAF-like_dom_sf"/>
</dbReference>
<comment type="caution">
    <text evidence="4">The sequence shown here is derived from an EMBL/GenBank/DDBJ whole genome shotgun (WGS) entry which is preliminary data.</text>
</comment>
<gene>
    <name evidence="4" type="ORF">Vau01_110960</name>
</gene>
<dbReference type="GO" id="GO:0016791">
    <property type="term" value="F:phosphatase activity"/>
    <property type="evidence" value="ECO:0007669"/>
    <property type="project" value="TreeGrafter"/>
</dbReference>
<evidence type="ECO:0000256" key="1">
    <source>
        <dbReference type="ARBA" id="ARBA00022801"/>
    </source>
</evidence>
<dbReference type="SUPFAM" id="SSF81606">
    <property type="entry name" value="PP2C-like"/>
    <property type="match status" value="1"/>
</dbReference>
<dbReference type="InterPro" id="IPR003018">
    <property type="entry name" value="GAF"/>
</dbReference>
<keyword evidence="5" id="KW-1185">Reference proteome</keyword>
<feature type="domain" description="PPM-type phosphatase" evidence="3">
    <location>
        <begin position="222"/>
        <end position="444"/>
    </location>
</feature>
<dbReference type="Proteomes" id="UP000612585">
    <property type="component" value="Unassembled WGS sequence"/>
</dbReference>
<evidence type="ECO:0000313" key="4">
    <source>
        <dbReference type="EMBL" id="GIJ63580.1"/>
    </source>
</evidence>
<feature type="domain" description="GAF" evidence="2">
    <location>
        <begin position="37"/>
        <end position="183"/>
    </location>
</feature>
<protein>
    <recommendedName>
        <fullName evidence="6">Serine phosphatase RsbU, regulator of sigma subunit</fullName>
    </recommendedName>
</protein>
<dbReference type="Gene3D" id="3.30.450.40">
    <property type="match status" value="1"/>
</dbReference>
<name>A0A8J4E613_9ACTN</name>
<organism evidence="4 5">
    <name type="scientific">Virgisporangium aurantiacum</name>
    <dbReference type="NCBI Taxonomy" id="175570"/>
    <lineage>
        <taxon>Bacteria</taxon>
        <taxon>Bacillati</taxon>
        <taxon>Actinomycetota</taxon>
        <taxon>Actinomycetes</taxon>
        <taxon>Micromonosporales</taxon>
        <taxon>Micromonosporaceae</taxon>
        <taxon>Virgisporangium</taxon>
    </lineage>
</organism>
<dbReference type="AlphaFoldDB" id="A0A8J4E613"/>
<dbReference type="SUPFAM" id="SSF55781">
    <property type="entry name" value="GAF domain-like"/>
    <property type="match status" value="1"/>
</dbReference>
<evidence type="ECO:0000259" key="2">
    <source>
        <dbReference type="SMART" id="SM00065"/>
    </source>
</evidence>
<dbReference type="EMBL" id="BOPG01000099">
    <property type="protein sequence ID" value="GIJ63580.1"/>
    <property type="molecule type" value="Genomic_DNA"/>
</dbReference>
<keyword evidence="1" id="KW-0378">Hydrolase</keyword>
<sequence>MAAAAALEKFQPAYLRERVGDPARLAAVARTGLLDTGPEEAFDRLTRLAATLLGVPYAFVTVADDTRSFWKSCVGIDSTDPAQRQNRVEDSFCQYVVATGAELIVNDAPADPRTHDNPSIELMGVRAWAGFPVRDTDGLVLGTFCAVDTVPRTWTPHDIDVLDTLSHAAAGEIALRIALDEAREATRQAQSATLAALEAAEEAAMLSRTLQESLLPPALPTVPGLDIAARYLRGGRGADVLGDFYDVFPSLRGSWGFVVGDVSGKGPQAAKTTGLARHTLRAAAIPTAIPSLILRALNTALLEWFTDDTQFLTAVFTTLRPEGDGFTATVSCGGHDPAIIRRADGSIETLGVPAVILGCVDDPQLRDERTLLRPGDSLVMYTDGVTEARRPADRAMFGIEGLHAALASTTESTAAGLAAAIEEAVLTFTRRQVSDDTAILVVHIPTL</sequence>
<reference evidence="4" key="1">
    <citation type="submission" date="2021-01" db="EMBL/GenBank/DDBJ databases">
        <title>Whole genome shotgun sequence of Virgisporangium aurantiacum NBRC 16421.</title>
        <authorList>
            <person name="Komaki H."/>
            <person name="Tamura T."/>
        </authorList>
    </citation>
    <scope>NUCLEOTIDE SEQUENCE</scope>
    <source>
        <strain evidence="4">NBRC 16421</strain>
    </source>
</reference>
<dbReference type="PANTHER" id="PTHR43156:SF2">
    <property type="entry name" value="STAGE II SPORULATION PROTEIN E"/>
    <property type="match status" value="1"/>
</dbReference>
<dbReference type="Gene3D" id="3.60.40.10">
    <property type="entry name" value="PPM-type phosphatase domain"/>
    <property type="match status" value="1"/>
</dbReference>
<evidence type="ECO:0000313" key="5">
    <source>
        <dbReference type="Proteomes" id="UP000612585"/>
    </source>
</evidence>
<evidence type="ECO:0000259" key="3">
    <source>
        <dbReference type="SMART" id="SM00331"/>
    </source>
</evidence>
<dbReference type="InterPro" id="IPR036457">
    <property type="entry name" value="PPM-type-like_dom_sf"/>
</dbReference>
<accession>A0A8J4E613</accession>
<dbReference type="Pfam" id="PF07228">
    <property type="entry name" value="SpoIIE"/>
    <property type="match status" value="1"/>
</dbReference>
<dbReference type="InterPro" id="IPR001932">
    <property type="entry name" value="PPM-type_phosphatase-like_dom"/>
</dbReference>
<dbReference type="SMART" id="SM00331">
    <property type="entry name" value="PP2C_SIG"/>
    <property type="match status" value="1"/>
</dbReference>
<dbReference type="PANTHER" id="PTHR43156">
    <property type="entry name" value="STAGE II SPORULATION PROTEIN E-RELATED"/>
    <property type="match status" value="1"/>
</dbReference>
<evidence type="ECO:0008006" key="6">
    <source>
        <dbReference type="Google" id="ProtNLM"/>
    </source>
</evidence>
<proteinExistence type="predicted"/>
<dbReference type="Pfam" id="PF01590">
    <property type="entry name" value="GAF"/>
    <property type="match status" value="1"/>
</dbReference>
<dbReference type="InterPro" id="IPR052016">
    <property type="entry name" value="Bact_Sigma-Reg"/>
</dbReference>